<dbReference type="CDD" id="cd05121">
    <property type="entry name" value="ABC1_ADCK3-like"/>
    <property type="match status" value="1"/>
</dbReference>
<dbReference type="PANTHER" id="PTHR10566">
    <property type="entry name" value="CHAPERONE-ACTIVITY OF BC1 COMPLEX CABC1 -RELATED"/>
    <property type="match status" value="1"/>
</dbReference>
<dbReference type="InterPro" id="IPR011009">
    <property type="entry name" value="Kinase-like_dom_sf"/>
</dbReference>
<reference evidence="2 3" key="1">
    <citation type="submission" date="2014-10" db="EMBL/GenBank/DDBJ databases">
        <title>Genome sequence of Clostridium aceticum DSM 1496.</title>
        <authorList>
            <person name="Poehlein A."/>
            <person name="Schiel-Bengelsdorf B."/>
            <person name="Gottschalk G."/>
            <person name="Duerre P."/>
            <person name="Daniel R."/>
        </authorList>
    </citation>
    <scope>NUCLEOTIDE SEQUENCE [LARGE SCALE GENOMIC DNA]</scope>
    <source>
        <strain evidence="2 3">DSM 1496</strain>
    </source>
</reference>
<sequence length="556" mass="63347">MGIGTTYKNLRRYKKIGEVLVKYGFTFAAEKLNEKGYIPKFILNIKQYEKQLTDGEKLRLACEELGPTFIKLGQIMSTRRDIFPEDVVSELTKLQDNVKPFPLEMAKEVFEKEMKCAIEDSFKDFDSTPMASASIGQVYKATLKTGEQVVVKIQRPSIQQVIETDLDILFNLARLLDEHMDKEKPYNLLEVVEEFSHVITKELDYSLEGRNAEKFHSQFKNDVKVHIPKVHWDFTSKKVLTLQRVYGTKIMDYEAIKAKQWDLNDLAITTANCFMKQVFIHGFFHGDPHPGNIFILGPSKISFIDFGVVGYLDKGTMSFISNLFTAATRRDVEKIVNVLMEIDAIASDTNIRRLKEDISFLINLYYNMPLNKLNIGEALRKIMEIAYTNKIKLPSQFTVLLKAIITLEGSVKFLNPEFSLSQVSKNVVKEIYLDRFHPKNLAGEMKDYSEEILYGIKYLPKQIRSLMKKIENNEIKFQLEQVGFEKLQEELTRMTNKLSLSLISSALIVGSSLIIQSASGPMIWGVSLLGIIGYVLASVLGIGIILSILFGSFGKK</sequence>
<gene>
    <name evidence="2" type="primary">ubiB</name>
    <name evidence="2" type="ORF">CACET_c17330</name>
</gene>
<name>A0A0D8ID87_9CLOT</name>
<dbReference type="PANTHER" id="PTHR10566:SF113">
    <property type="entry name" value="PROTEIN ACTIVITY OF BC1 COMPLEX KINASE 7, CHLOROPLASTIC"/>
    <property type="match status" value="1"/>
</dbReference>
<dbReference type="STRING" id="84022.CACET_c17330"/>
<proteinExistence type="inferred from homology"/>
<keyword evidence="3" id="KW-1185">Reference proteome</keyword>
<dbReference type="InterPro" id="IPR004147">
    <property type="entry name" value="ABC1_dom"/>
</dbReference>
<protein>
    <submittedName>
        <fullName evidence="2">Ubiquinone biosynthesis protein UbiB</fullName>
    </submittedName>
</protein>
<evidence type="ECO:0000256" key="1">
    <source>
        <dbReference type="ARBA" id="ARBA00009670"/>
    </source>
</evidence>
<dbReference type="EMBL" id="CP009687">
    <property type="protein sequence ID" value="AKL95181.1"/>
    <property type="molecule type" value="Genomic_DNA"/>
</dbReference>
<evidence type="ECO:0000313" key="2">
    <source>
        <dbReference type="EMBL" id="AKL95181.1"/>
    </source>
</evidence>
<dbReference type="InterPro" id="IPR050154">
    <property type="entry name" value="UbiB_kinase"/>
</dbReference>
<dbReference type="Proteomes" id="UP000035704">
    <property type="component" value="Chromosome"/>
</dbReference>
<dbReference type="PATRIC" id="fig|84022.5.peg.3190"/>
<keyword evidence="2" id="KW-0830">Ubiquinone</keyword>
<dbReference type="RefSeq" id="WP_044823904.1">
    <property type="nucleotide sequence ID" value="NZ_CP009687.1"/>
</dbReference>
<comment type="similarity">
    <text evidence="1">Belongs to the protein kinase superfamily. ADCK protein kinase family.</text>
</comment>
<dbReference type="OrthoDB" id="9795390at2"/>
<dbReference type="SUPFAM" id="SSF56112">
    <property type="entry name" value="Protein kinase-like (PK-like)"/>
    <property type="match status" value="1"/>
</dbReference>
<accession>A0A0D8ID87</accession>
<dbReference type="AlphaFoldDB" id="A0A0D8ID87"/>
<dbReference type="KEGG" id="cace:CACET_c17330"/>
<organism evidence="2 3">
    <name type="scientific">Clostridium aceticum</name>
    <dbReference type="NCBI Taxonomy" id="84022"/>
    <lineage>
        <taxon>Bacteria</taxon>
        <taxon>Bacillati</taxon>
        <taxon>Bacillota</taxon>
        <taxon>Clostridia</taxon>
        <taxon>Eubacteriales</taxon>
        <taxon>Clostridiaceae</taxon>
        <taxon>Clostridium</taxon>
    </lineage>
</organism>
<evidence type="ECO:0000313" key="3">
    <source>
        <dbReference type="Proteomes" id="UP000035704"/>
    </source>
</evidence>
<dbReference type="Pfam" id="PF03109">
    <property type="entry name" value="ABC1"/>
    <property type="match status" value="1"/>
</dbReference>